<feature type="region of interest" description="Disordered" evidence="1">
    <location>
        <begin position="212"/>
        <end position="250"/>
    </location>
</feature>
<feature type="region of interest" description="Disordered" evidence="1">
    <location>
        <begin position="92"/>
        <end position="196"/>
    </location>
</feature>
<evidence type="ECO:0000313" key="3">
    <source>
        <dbReference type="Proteomes" id="UP001341840"/>
    </source>
</evidence>
<feature type="compositionally biased region" description="Low complexity" evidence="1">
    <location>
        <begin position="161"/>
        <end position="172"/>
    </location>
</feature>
<keyword evidence="3" id="KW-1185">Reference proteome</keyword>
<feature type="compositionally biased region" description="Basic and acidic residues" evidence="1">
    <location>
        <begin position="38"/>
        <end position="65"/>
    </location>
</feature>
<evidence type="ECO:0000256" key="1">
    <source>
        <dbReference type="SAM" id="MobiDB-lite"/>
    </source>
</evidence>
<protein>
    <submittedName>
        <fullName evidence="2">Uncharacterized protein</fullName>
    </submittedName>
</protein>
<feature type="region of interest" description="Disordered" evidence="1">
    <location>
        <begin position="1"/>
        <end position="69"/>
    </location>
</feature>
<dbReference type="Proteomes" id="UP001341840">
    <property type="component" value="Unassembled WGS sequence"/>
</dbReference>
<feature type="compositionally biased region" description="Acidic residues" evidence="1">
    <location>
        <begin position="24"/>
        <end position="37"/>
    </location>
</feature>
<comment type="caution">
    <text evidence="2">The sequence shown here is derived from an EMBL/GenBank/DDBJ whole genome shotgun (WGS) entry which is preliminary data.</text>
</comment>
<proteinExistence type="predicted"/>
<evidence type="ECO:0000313" key="2">
    <source>
        <dbReference type="EMBL" id="MED6200806.1"/>
    </source>
</evidence>
<reference evidence="2 3" key="1">
    <citation type="journal article" date="2023" name="Plants (Basel)">
        <title>Bridging the Gap: Combining Genomics and Transcriptomics Approaches to Understand Stylosanthes scabra, an Orphan Legume from the Brazilian Caatinga.</title>
        <authorList>
            <person name="Ferreira-Neto J.R.C."/>
            <person name="da Silva M.D."/>
            <person name="Binneck E."/>
            <person name="de Melo N.F."/>
            <person name="da Silva R.H."/>
            <person name="de Melo A.L.T.M."/>
            <person name="Pandolfi V."/>
            <person name="Bustamante F.O."/>
            <person name="Brasileiro-Vidal A.C."/>
            <person name="Benko-Iseppon A.M."/>
        </authorList>
    </citation>
    <scope>NUCLEOTIDE SEQUENCE [LARGE SCALE GENOMIC DNA]</scope>
    <source>
        <tissue evidence="2">Leaves</tissue>
    </source>
</reference>
<organism evidence="2 3">
    <name type="scientific">Stylosanthes scabra</name>
    <dbReference type="NCBI Taxonomy" id="79078"/>
    <lineage>
        <taxon>Eukaryota</taxon>
        <taxon>Viridiplantae</taxon>
        <taxon>Streptophyta</taxon>
        <taxon>Embryophyta</taxon>
        <taxon>Tracheophyta</taxon>
        <taxon>Spermatophyta</taxon>
        <taxon>Magnoliopsida</taxon>
        <taxon>eudicotyledons</taxon>
        <taxon>Gunneridae</taxon>
        <taxon>Pentapetalae</taxon>
        <taxon>rosids</taxon>
        <taxon>fabids</taxon>
        <taxon>Fabales</taxon>
        <taxon>Fabaceae</taxon>
        <taxon>Papilionoideae</taxon>
        <taxon>50 kb inversion clade</taxon>
        <taxon>dalbergioids sensu lato</taxon>
        <taxon>Dalbergieae</taxon>
        <taxon>Pterocarpus clade</taxon>
        <taxon>Stylosanthes</taxon>
    </lineage>
</organism>
<dbReference type="EMBL" id="JASCZI010213079">
    <property type="protein sequence ID" value="MED6200806.1"/>
    <property type="molecule type" value="Genomic_DNA"/>
</dbReference>
<name>A0ABU6XT63_9FABA</name>
<feature type="compositionally biased region" description="Low complexity" evidence="1">
    <location>
        <begin position="7"/>
        <end position="23"/>
    </location>
</feature>
<accession>A0ABU6XT63</accession>
<sequence>MHAKKMSSSSFESEYVKSSYESESGSDDTFSEDESDSEETRSESLDQVERTSKRGNDSDSARDEGSLTLPLTQKIISEIQDGHMLAQIILSISKRKHQEREERSKKRTKQPIEDPPIDSATISLGNDESNAESGNLVVEGHEQLQQHQQPPEEEEPPHQQQPPQQQQQPQQQIIHISSSSEDEPKPTPITMLICKTEGDIVSSPMDMLLTDALIRMSQEEQPPPQEEDNNPAQIEEHPPRLERQDEEAPS</sequence>
<gene>
    <name evidence="2" type="ORF">PIB30_088832</name>
</gene>
<feature type="compositionally biased region" description="Polar residues" evidence="1">
    <location>
        <begin position="120"/>
        <end position="133"/>
    </location>
</feature>
<feature type="compositionally biased region" description="Basic and acidic residues" evidence="1">
    <location>
        <begin position="234"/>
        <end position="243"/>
    </location>
</feature>